<reference evidence="1 2" key="1">
    <citation type="submission" date="2024-09" db="EMBL/GenBank/DDBJ databases">
        <authorList>
            <person name="Sun Q."/>
            <person name="Mori K."/>
        </authorList>
    </citation>
    <scope>NUCLEOTIDE SEQUENCE [LARGE SCALE GENOMIC DNA]</scope>
    <source>
        <strain evidence="1 2">KCTC 22789</strain>
    </source>
</reference>
<accession>A0ABV6I7M7</accession>
<proteinExistence type="predicted"/>
<dbReference type="RefSeq" id="WP_377699570.1">
    <property type="nucleotide sequence ID" value="NZ_JBHLWE010000042.1"/>
</dbReference>
<protein>
    <recommendedName>
        <fullName evidence="3">Chromosome partitioning protein, ParB family</fullName>
    </recommendedName>
</protein>
<keyword evidence="2" id="KW-1185">Reference proteome</keyword>
<sequence>MPAPVLDALKAGEITLGAAKAFTVAEDEALTLTVLDQIKGRETSEHRIRQMLQPDATPEADPFDAFRAKGKKHRNAVLALALARSLKYSDRDPVFAKVEAETRVSLRQVWTPTTENFFGRVSADTLDALMLDLTGTDPQGAGFKAFRSQKKAAKALSLEKLFSDPDYQRVWGIDAEAKARIDVWVPDCF</sequence>
<evidence type="ECO:0000313" key="1">
    <source>
        <dbReference type="EMBL" id="MFC0341962.1"/>
    </source>
</evidence>
<evidence type="ECO:0000313" key="2">
    <source>
        <dbReference type="Proteomes" id="UP001589799"/>
    </source>
</evidence>
<comment type="caution">
    <text evidence="1">The sequence shown here is derived from an EMBL/GenBank/DDBJ whole genome shotgun (WGS) entry which is preliminary data.</text>
</comment>
<organism evidence="1 2">
    <name type="scientific">Paracoccus niistensis</name>
    <dbReference type="NCBI Taxonomy" id="632935"/>
    <lineage>
        <taxon>Bacteria</taxon>
        <taxon>Pseudomonadati</taxon>
        <taxon>Pseudomonadota</taxon>
        <taxon>Alphaproteobacteria</taxon>
        <taxon>Rhodobacterales</taxon>
        <taxon>Paracoccaceae</taxon>
        <taxon>Paracoccus</taxon>
    </lineage>
</organism>
<evidence type="ECO:0008006" key="3">
    <source>
        <dbReference type="Google" id="ProtNLM"/>
    </source>
</evidence>
<gene>
    <name evidence="1" type="ORF">ACFFII_14420</name>
</gene>
<dbReference type="EMBL" id="JBHLWE010000042">
    <property type="protein sequence ID" value="MFC0341962.1"/>
    <property type="molecule type" value="Genomic_DNA"/>
</dbReference>
<dbReference type="Proteomes" id="UP001589799">
    <property type="component" value="Unassembled WGS sequence"/>
</dbReference>
<name>A0ABV6I7M7_9RHOB</name>